<evidence type="ECO:0000259" key="2">
    <source>
        <dbReference type="PROSITE" id="PS50983"/>
    </source>
</evidence>
<keyword evidence="1" id="KW-0732">Signal</keyword>
<gene>
    <name evidence="3" type="ORF">V1479_00060</name>
</gene>
<dbReference type="PROSITE" id="PS50983">
    <property type="entry name" value="FE_B12_PBP"/>
    <property type="match status" value="1"/>
</dbReference>
<dbReference type="EMBL" id="JAZHFV010000001">
    <property type="protein sequence ID" value="MEX4005671.1"/>
    <property type="molecule type" value="Genomic_DNA"/>
</dbReference>
<keyword evidence="4" id="KW-1185">Reference proteome</keyword>
<dbReference type="InterPro" id="IPR002491">
    <property type="entry name" value="ABC_transptr_periplasmic_BD"/>
</dbReference>
<dbReference type="PANTHER" id="PTHR30535:SF34">
    <property type="entry name" value="MOLYBDATE-BINDING PROTEIN MOLA"/>
    <property type="match status" value="1"/>
</dbReference>
<feature type="chain" id="PRO_5046789918" evidence="1">
    <location>
        <begin position="24"/>
        <end position="283"/>
    </location>
</feature>
<protein>
    <submittedName>
        <fullName evidence="3">ABC transporter substrate-binding protein</fullName>
    </submittedName>
</protein>
<comment type="caution">
    <text evidence="3">The sequence shown here is derived from an EMBL/GenBank/DDBJ whole genome shotgun (WGS) entry which is preliminary data.</text>
</comment>
<dbReference type="InterPro" id="IPR050902">
    <property type="entry name" value="ABC_Transporter_SBP"/>
</dbReference>
<dbReference type="PANTHER" id="PTHR30535">
    <property type="entry name" value="VITAMIN B12-BINDING PROTEIN"/>
    <property type="match status" value="1"/>
</dbReference>
<dbReference type="Proteomes" id="UP001559025">
    <property type="component" value="Unassembled WGS sequence"/>
</dbReference>
<sequence length="283" mass="30285">MFIARAIVAVSLTIAAGISPARATDAAPSRVVSMNVCTDQLAMLLAAEGQLHSVSHLAGDPGVSVLADEAGRYVVNHGLGEEIFLMQPDLVIAGTFTTRATIDMLRRLGFRVEEFAPEGTFEGVRANIRRMGELLGRQQRADELIAELDAGLAELAREPAPPLSVAIYSANSYTSGDGSLSNAVIEAAGLQSIADRLGIVGVQRLPLEELVLANPDLVVLGERTYDRPALAHQNFRHPAFTAIASQDRLVRIPDRYWICGAPFTLEAARLLRDAANAHAEAAR</sequence>
<dbReference type="RefSeq" id="WP_368801135.1">
    <property type="nucleotide sequence ID" value="NZ_JAZHFV010000001.1"/>
</dbReference>
<proteinExistence type="predicted"/>
<feature type="domain" description="Fe/B12 periplasmic-binding" evidence="2">
    <location>
        <begin position="30"/>
        <end position="282"/>
    </location>
</feature>
<dbReference type="Gene3D" id="3.40.50.1980">
    <property type="entry name" value="Nitrogenase molybdenum iron protein domain"/>
    <property type="match status" value="2"/>
</dbReference>
<dbReference type="Pfam" id="PF01497">
    <property type="entry name" value="Peripla_BP_2"/>
    <property type="match status" value="1"/>
</dbReference>
<accession>A0ABV3WLY3</accession>
<evidence type="ECO:0000313" key="3">
    <source>
        <dbReference type="EMBL" id="MEX4005671.1"/>
    </source>
</evidence>
<organism evidence="3 4">
    <name type="scientific">Neoaquamicrobium sediminum</name>
    <dbReference type="NCBI Taxonomy" id="1849104"/>
    <lineage>
        <taxon>Bacteria</taxon>
        <taxon>Pseudomonadati</taxon>
        <taxon>Pseudomonadota</taxon>
        <taxon>Alphaproteobacteria</taxon>
        <taxon>Hyphomicrobiales</taxon>
        <taxon>Phyllobacteriaceae</taxon>
        <taxon>Neoaquamicrobium</taxon>
    </lineage>
</organism>
<evidence type="ECO:0000256" key="1">
    <source>
        <dbReference type="SAM" id="SignalP"/>
    </source>
</evidence>
<name>A0ABV3WLY3_9HYPH</name>
<evidence type="ECO:0000313" key="4">
    <source>
        <dbReference type="Proteomes" id="UP001559025"/>
    </source>
</evidence>
<feature type="signal peptide" evidence="1">
    <location>
        <begin position="1"/>
        <end position="23"/>
    </location>
</feature>
<reference evidence="3 4" key="1">
    <citation type="submission" date="2024-01" db="EMBL/GenBank/DDBJ databases">
        <title>New evidence supports the origin of RcGTA from prophage.</title>
        <authorList>
            <person name="Xu Y."/>
            <person name="Liu B."/>
            <person name="Chen F."/>
        </authorList>
    </citation>
    <scope>NUCLEOTIDE SEQUENCE [LARGE SCALE GENOMIC DNA]</scope>
    <source>
        <strain evidence="3 4">CBW1107-2</strain>
    </source>
</reference>
<dbReference type="SUPFAM" id="SSF53807">
    <property type="entry name" value="Helical backbone' metal receptor"/>
    <property type="match status" value="1"/>
</dbReference>